<feature type="compositionally biased region" description="Low complexity" evidence="1">
    <location>
        <begin position="54"/>
        <end position="69"/>
    </location>
</feature>
<proteinExistence type="predicted"/>
<dbReference type="InterPro" id="IPR009012">
    <property type="entry name" value="GrpE_head"/>
</dbReference>
<evidence type="ECO:0000313" key="3">
    <source>
        <dbReference type="EMBL" id="MCS5732652.1"/>
    </source>
</evidence>
<gene>
    <name evidence="3" type="ORF">N1032_02705</name>
</gene>
<keyword evidence="2" id="KW-1133">Transmembrane helix</keyword>
<feature type="region of interest" description="Disordered" evidence="1">
    <location>
        <begin position="43"/>
        <end position="69"/>
    </location>
</feature>
<dbReference type="Proteomes" id="UP001165586">
    <property type="component" value="Unassembled WGS sequence"/>
</dbReference>
<dbReference type="Gene3D" id="2.30.22.10">
    <property type="entry name" value="Head domain of nucleotide exchange factor GrpE"/>
    <property type="match status" value="1"/>
</dbReference>
<organism evidence="3 4">
    <name type="scientific">Herbiconiux daphne</name>
    <dbReference type="NCBI Taxonomy" id="2970914"/>
    <lineage>
        <taxon>Bacteria</taxon>
        <taxon>Bacillati</taxon>
        <taxon>Actinomycetota</taxon>
        <taxon>Actinomycetes</taxon>
        <taxon>Micrococcales</taxon>
        <taxon>Microbacteriaceae</taxon>
        <taxon>Herbiconiux</taxon>
    </lineage>
</organism>
<accession>A0ABT2GXJ3</accession>
<comment type="caution">
    <text evidence="3">The sequence shown here is derived from an EMBL/GenBank/DDBJ whole genome shotgun (WGS) entry which is preliminary data.</text>
</comment>
<feature type="transmembrane region" description="Helical" evidence="2">
    <location>
        <begin position="14"/>
        <end position="35"/>
    </location>
</feature>
<keyword evidence="4" id="KW-1185">Reference proteome</keyword>
<evidence type="ECO:0008006" key="5">
    <source>
        <dbReference type="Google" id="ProtNLM"/>
    </source>
</evidence>
<evidence type="ECO:0000256" key="2">
    <source>
        <dbReference type="SAM" id="Phobius"/>
    </source>
</evidence>
<reference evidence="3" key="1">
    <citation type="submission" date="2022-08" db="EMBL/GenBank/DDBJ databases">
        <authorList>
            <person name="Deng Y."/>
            <person name="Han X.-F."/>
            <person name="Zhang Y.-Q."/>
        </authorList>
    </citation>
    <scope>NUCLEOTIDE SEQUENCE</scope>
    <source>
        <strain evidence="3">CPCC 203386</strain>
    </source>
</reference>
<dbReference type="RefSeq" id="WP_259537275.1">
    <property type="nucleotide sequence ID" value="NZ_JANLCJ010000001.1"/>
</dbReference>
<protein>
    <recommendedName>
        <fullName evidence="5">Nucleotide exchange factor GrpE</fullName>
    </recommendedName>
</protein>
<dbReference type="EMBL" id="JANLCJ010000001">
    <property type="protein sequence ID" value="MCS5732652.1"/>
    <property type="molecule type" value="Genomic_DNA"/>
</dbReference>
<sequence length="176" mass="17521">MDALAWLLGDPRSAVTAAVAVVLLVVAVVLAVLLARASSRSPQERAGQSRAAVPAPTQAPASGPAASAAPPAAVAASVPDGLVRDLIALADLSTTPAVSAQCARILRGVGVEPVVPGVDQPLAPGWQHVVGVVAAPDAAHEGLVASTVRPGYRSGATLVRQADVFVYQHAANGSAR</sequence>
<keyword evidence="2" id="KW-0472">Membrane</keyword>
<evidence type="ECO:0000313" key="4">
    <source>
        <dbReference type="Proteomes" id="UP001165586"/>
    </source>
</evidence>
<keyword evidence="2" id="KW-0812">Transmembrane</keyword>
<name>A0ABT2GXJ3_9MICO</name>
<evidence type="ECO:0000256" key="1">
    <source>
        <dbReference type="SAM" id="MobiDB-lite"/>
    </source>
</evidence>